<gene>
    <name evidence="2" type="ORF">FSB_LOCUS29211</name>
</gene>
<evidence type="ECO:0000313" key="2">
    <source>
        <dbReference type="EMBL" id="SPD01329.1"/>
    </source>
</evidence>
<reference evidence="2" key="1">
    <citation type="submission" date="2018-02" db="EMBL/GenBank/DDBJ databases">
        <authorList>
            <person name="Cohen D.B."/>
            <person name="Kent A.D."/>
        </authorList>
    </citation>
    <scope>NUCLEOTIDE SEQUENCE</scope>
</reference>
<feature type="compositionally biased region" description="Pro residues" evidence="1">
    <location>
        <begin position="52"/>
        <end position="61"/>
    </location>
</feature>
<name>A0A2N9GPI9_FAGSY</name>
<sequence length="72" mass="7460">MEGRNRGGETFMLDGLVLGWWGSLGGGASNEDDELLDACTSTVPVSQLLRPTPLPISPDPTHPSCASAPIAP</sequence>
<proteinExistence type="predicted"/>
<dbReference type="EMBL" id="OIVN01002185">
    <property type="protein sequence ID" value="SPD01329.1"/>
    <property type="molecule type" value="Genomic_DNA"/>
</dbReference>
<dbReference type="AlphaFoldDB" id="A0A2N9GPI9"/>
<accession>A0A2N9GPI9</accession>
<evidence type="ECO:0000256" key="1">
    <source>
        <dbReference type="SAM" id="MobiDB-lite"/>
    </source>
</evidence>
<feature type="region of interest" description="Disordered" evidence="1">
    <location>
        <begin position="50"/>
        <end position="72"/>
    </location>
</feature>
<organism evidence="2">
    <name type="scientific">Fagus sylvatica</name>
    <name type="common">Beechnut</name>
    <dbReference type="NCBI Taxonomy" id="28930"/>
    <lineage>
        <taxon>Eukaryota</taxon>
        <taxon>Viridiplantae</taxon>
        <taxon>Streptophyta</taxon>
        <taxon>Embryophyta</taxon>
        <taxon>Tracheophyta</taxon>
        <taxon>Spermatophyta</taxon>
        <taxon>Magnoliopsida</taxon>
        <taxon>eudicotyledons</taxon>
        <taxon>Gunneridae</taxon>
        <taxon>Pentapetalae</taxon>
        <taxon>rosids</taxon>
        <taxon>fabids</taxon>
        <taxon>Fagales</taxon>
        <taxon>Fagaceae</taxon>
        <taxon>Fagus</taxon>
    </lineage>
</organism>
<protein>
    <submittedName>
        <fullName evidence="2">Uncharacterized protein</fullName>
    </submittedName>
</protein>